<name>A0A8D8UMM8_9HEMI</name>
<dbReference type="CDD" id="cd09276">
    <property type="entry name" value="Rnase_HI_RT_non_LTR"/>
    <property type="match status" value="1"/>
</dbReference>
<dbReference type="AlphaFoldDB" id="A0A8D8UMM8"/>
<sequence>MMNYVSKIVSSPFNPVQKTLFHQDMRTYKFTKSKPKPVYIRLRNNLEEFTESINTADMIPYVRIKPPWSNITPPVDLCLAEFKKDVTPPIVFQTKFNESINTKYPNNILCFTDGSKTRDVTNCAFSIDNLVSSSSLNPINTIFSAELLALYLCLEAIKESTSINFLVISDSKSALTAVSNIQFANPLVSKVYTTWEDTKGLGKNVTFMWCPSHCGIRGNETVDNAARYHNPQLNQIMLCTPEDFKPYIKSLTLKSWQQDWNNVSNTNKLKTIKPMIQTWQTSNQEKRYQEIVLTRMRIGHTRATHSYLFTRTDPPLCQCGEPVTVRHIMSCLRHTNTRNSLPTPPTLEDNTEGVKSLFKYLKLLNMYHLI</sequence>
<protein>
    <recommendedName>
        <fullName evidence="1">RNase H type-1 domain-containing protein</fullName>
    </recommendedName>
</protein>
<evidence type="ECO:0000313" key="2">
    <source>
        <dbReference type="EMBL" id="CAG6707580.1"/>
    </source>
</evidence>
<reference evidence="2" key="1">
    <citation type="submission" date="2021-05" db="EMBL/GenBank/DDBJ databases">
        <authorList>
            <person name="Alioto T."/>
            <person name="Alioto T."/>
            <person name="Gomez Garrido J."/>
        </authorList>
    </citation>
    <scope>NUCLEOTIDE SEQUENCE</scope>
</reference>
<dbReference type="InterPro" id="IPR012337">
    <property type="entry name" value="RNaseH-like_sf"/>
</dbReference>
<dbReference type="SUPFAM" id="SSF53098">
    <property type="entry name" value="Ribonuclease H-like"/>
    <property type="match status" value="1"/>
</dbReference>
<dbReference type="GO" id="GO:0003676">
    <property type="term" value="F:nucleic acid binding"/>
    <property type="evidence" value="ECO:0007669"/>
    <property type="project" value="InterPro"/>
</dbReference>
<dbReference type="PROSITE" id="PS50879">
    <property type="entry name" value="RNASE_H_1"/>
    <property type="match status" value="1"/>
</dbReference>
<evidence type="ECO:0000259" key="1">
    <source>
        <dbReference type="PROSITE" id="PS50879"/>
    </source>
</evidence>
<organism evidence="2">
    <name type="scientific">Cacopsylla melanoneura</name>
    <dbReference type="NCBI Taxonomy" id="428564"/>
    <lineage>
        <taxon>Eukaryota</taxon>
        <taxon>Metazoa</taxon>
        <taxon>Ecdysozoa</taxon>
        <taxon>Arthropoda</taxon>
        <taxon>Hexapoda</taxon>
        <taxon>Insecta</taxon>
        <taxon>Pterygota</taxon>
        <taxon>Neoptera</taxon>
        <taxon>Paraneoptera</taxon>
        <taxon>Hemiptera</taxon>
        <taxon>Sternorrhyncha</taxon>
        <taxon>Psylloidea</taxon>
        <taxon>Psyllidae</taxon>
        <taxon>Psyllinae</taxon>
        <taxon>Cacopsylla</taxon>
    </lineage>
</organism>
<proteinExistence type="predicted"/>
<dbReference type="EMBL" id="HBUF01344291">
    <property type="protein sequence ID" value="CAG6707580.1"/>
    <property type="molecule type" value="Transcribed_RNA"/>
</dbReference>
<dbReference type="EMBL" id="HBUF01344290">
    <property type="protein sequence ID" value="CAG6707578.1"/>
    <property type="molecule type" value="Transcribed_RNA"/>
</dbReference>
<dbReference type="GO" id="GO:0004523">
    <property type="term" value="F:RNA-DNA hybrid ribonuclease activity"/>
    <property type="evidence" value="ECO:0007669"/>
    <property type="project" value="InterPro"/>
</dbReference>
<dbReference type="Gene3D" id="3.30.420.10">
    <property type="entry name" value="Ribonuclease H-like superfamily/Ribonuclease H"/>
    <property type="match status" value="1"/>
</dbReference>
<dbReference type="Pfam" id="PF00075">
    <property type="entry name" value="RNase_H"/>
    <property type="match status" value="1"/>
</dbReference>
<feature type="domain" description="RNase H type-1" evidence="1">
    <location>
        <begin position="104"/>
        <end position="231"/>
    </location>
</feature>
<accession>A0A8D8UMM8</accession>
<dbReference type="InterPro" id="IPR002156">
    <property type="entry name" value="RNaseH_domain"/>
</dbReference>
<dbReference type="InterPro" id="IPR036397">
    <property type="entry name" value="RNaseH_sf"/>
</dbReference>